<feature type="compositionally biased region" description="Acidic residues" evidence="2">
    <location>
        <begin position="112"/>
        <end position="137"/>
    </location>
</feature>
<feature type="compositionally biased region" description="Low complexity" evidence="2">
    <location>
        <begin position="58"/>
        <end position="71"/>
    </location>
</feature>
<dbReference type="GO" id="GO:0022857">
    <property type="term" value="F:transmembrane transporter activity"/>
    <property type="evidence" value="ECO:0007669"/>
    <property type="project" value="TreeGrafter"/>
</dbReference>
<dbReference type="GO" id="GO:0005524">
    <property type="term" value="F:ATP binding"/>
    <property type="evidence" value="ECO:0007669"/>
    <property type="project" value="UniProtKB-KW"/>
</dbReference>
<dbReference type="EMBL" id="WBVT01000037">
    <property type="protein sequence ID" value="KAB7789661.1"/>
    <property type="molecule type" value="Genomic_DNA"/>
</dbReference>
<evidence type="ECO:0000259" key="3">
    <source>
        <dbReference type="PROSITE" id="PS50893"/>
    </source>
</evidence>
<dbReference type="Gene3D" id="3.40.50.300">
    <property type="entry name" value="P-loop containing nucleotide triphosphate hydrolases"/>
    <property type="match status" value="1"/>
</dbReference>
<comment type="caution">
    <text evidence="4">The sequence shown here is derived from an EMBL/GenBank/DDBJ whole genome shotgun (WGS) entry which is preliminary data.</text>
</comment>
<evidence type="ECO:0000256" key="2">
    <source>
        <dbReference type="SAM" id="MobiDB-lite"/>
    </source>
</evidence>
<feature type="domain" description="ABC transporter" evidence="3">
    <location>
        <begin position="248"/>
        <end position="458"/>
    </location>
</feature>
<keyword evidence="4" id="KW-0067">ATP-binding</keyword>
<feature type="compositionally biased region" description="Low complexity" evidence="2">
    <location>
        <begin position="151"/>
        <end position="170"/>
    </location>
</feature>
<feature type="compositionally biased region" description="Low complexity" evidence="2">
    <location>
        <begin position="30"/>
        <end position="49"/>
    </location>
</feature>
<dbReference type="RefSeq" id="WP_226836212.1">
    <property type="nucleotide sequence ID" value="NZ_JBHSKZ010000012.1"/>
</dbReference>
<sequence>MSEKNDNTIANETHDTDGKVNDMSDDKNTTADVTTDSAATATQADGQTVEPQRDGETADATVSSDTNSDSDSATEDVTATSTPDDVQFSIVFDDDADDEASALDSLAIDTDSLADGDVANDEVADDDAADNAADDAADSTADNEPADDAADGATETEAAAAGTTDGTTQADTDDENETAAEANANRVNETLKLSVKAGANDDALAKAAAAGASTDPALRLSSRIDKELGRGTKIADEILLKSYPTFSLNKVTVTDRKTGRNVLDRINETFYAGHVYAMLLPEGDTAMHETLMAVMSGVVRPHDGNVMNKSANLIELEPNELRGHRLGVIPQRYAVREDLNAERNVVYAMDASGRTFLKPKPVLARELLGRVKFDVDTPNAPVGRLDAVDQRRVAIARAIACEAEVLIADEPTGGLNDDDSVAILQLLTSLTHGDPKRCVIILTESEAVANAAEKVIEL</sequence>
<dbReference type="SUPFAM" id="SSF52540">
    <property type="entry name" value="P-loop containing nucleoside triphosphate hydrolases"/>
    <property type="match status" value="1"/>
</dbReference>
<dbReference type="InterPro" id="IPR027417">
    <property type="entry name" value="P-loop_NTPase"/>
</dbReference>
<keyword evidence="5" id="KW-1185">Reference proteome</keyword>
<feature type="region of interest" description="Disordered" evidence="2">
    <location>
        <begin position="1"/>
        <end position="93"/>
    </location>
</feature>
<reference evidence="4 5" key="1">
    <citation type="submission" date="2019-09" db="EMBL/GenBank/DDBJ databases">
        <title>Characterization of the phylogenetic diversity of two novel species belonging to the genus Bifidobacterium: Bifidobacterium cebidarum sp. nov. and Bifidobacterium leontopitheci sp. nov.</title>
        <authorList>
            <person name="Lugli G.A."/>
            <person name="Duranti S."/>
            <person name="Milani C."/>
            <person name="Turroni F."/>
            <person name="Ventura M."/>
        </authorList>
    </citation>
    <scope>NUCLEOTIDE SEQUENCE [LARGE SCALE GENOMIC DNA]</scope>
    <source>
        <strain evidence="4 5">LMG 31471</strain>
    </source>
</reference>
<feature type="region of interest" description="Disordered" evidence="2">
    <location>
        <begin position="108"/>
        <end position="186"/>
    </location>
</feature>
<dbReference type="AlphaFoldDB" id="A0A6I1GT66"/>
<dbReference type="InterPro" id="IPR015854">
    <property type="entry name" value="ABC_transpr_LolD-like"/>
</dbReference>
<proteinExistence type="inferred from homology"/>
<organism evidence="4 5">
    <name type="scientific">Bifidobacterium leontopitheci</name>
    <dbReference type="NCBI Taxonomy" id="2650774"/>
    <lineage>
        <taxon>Bacteria</taxon>
        <taxon>Bacillati</taxon>
        <taxon>Actinomycetota</taxon>
        <taxon>Actinomycetes</taxon>
        <taxon>Bifidobacteriales</taxon>
        <taxon>Bifidobacteriaceae</taxon>
        <taxon>Bifidobacterium</taxon>
    </lineage>
</organism>
<dbReference type="Proteomes" id="UP000441772">
    <property type="component" value="Unassembled WGS sequence"/>
</dbReference>
<name>A0A6I1GT66_9BIFI</name>
<feature type="compositionally biased region" description="Basic and acidic residues" evidence="2">
    <location>
        <begin position="1"/>
        <end position="29"/>
    </location>
</feature>
<protein>
    <submittedName>
        <fullName evidence="4">ABC transporter ATP-binding protein</fullName>
    </submittedName>
</protein>
<evidence type="ECO:0000256" key="1">
    <source>
        <dbReference type="ARBA" id="ARBA00005417"/>
    </source>
</evidence>
<accession>A0A6I1GT66</accession>
<evidence type="ECO:0000313" key="4">
    <source>
        <dbReference type="EMBL" id="KAB7789661.1"/>
    </source>
</evidence>
<dbReference type="GO" id="GO:0016887">
    <property type="term" value="F:ATP hydrolysis activity"/>
    <property type="evidence" value="ECO:0007669"/>
    <property type="project" value="InterPro"/>
</dbReference>
<evidence type="ECO:0000313" key="5">
    <source>
        <dbReference type="Proteomes" id="UP000441772"/>
    </source>
</evidence>
<dbReference type="PANTHER" id="PTHR24220:SF689">
    <property type="entry name" value="LIPOPROTEIN-RELEASING SYSTEM ATP-BINDING PROTEIN LOLD"/>
    <property type="match status" value="1"/>
</dbReference>
<gene>
    <name evidence="4" type="ORF">F7D09_1834</name>
</gene>
<comment type="similarity">
    <text evidence="1">Belongs to the ABC transporter superfamily.</text>
</comment>
<dbReference type="Pfam" id="PF00005">
    <property type="entry name" value="ABC_tran"/>
    <property type="match status" value="1"/>
</dbReference>
<dbReference type="InterPro" id="IPR003439">
    <property type="entry name" value="ABC_transporter-like_ATP-bd"/>
</dbReference>
<dbReference type="PROSITE" id="PS50893">
    <property type="entry name" value="ABC_TRANSPORTER_2"/>
    <property type="match status" value="1"/>
</dbReference>
<dbReference type="PANTHER" id="PTHR24220">
    <property type="entry name" value="IMPORT ATP-BINDING PROTEIN"/>
    <property type="match status" value="1"/>
</dbReference>
<keyword evidence="4" id="KW-0547">Nucleotide-binding</keyword>
<dbReference type="GO" id="GO:0005886">
    <property type="term" value="C:plasma membrane"/>
    <property type="evidence" value="ECO:0007669"/>
    <property type="project" value="TreeGrafter"/>
</dbReference>